<dbReference type="EMBL" id="ML977313">
    <property type="protein sequence ID" value="KAF2120466.1"/>
    <property type="molecule type" value="Genomic_DNA"/>
</dbReference>
<dbReference type="Proteomes" id="UP000799770">
    <property type="component" value="Unassembled WGS sequence"/>
</dbReference>
<evidence type="ECO:0000313" key="1">
    <source>
        <dbReference type="EMBL" id="KAF2120466.1"/>
    </source>
</evidence>
<sequence length="53" mass="6035">MRLSLQRLPDGARPVMLHTIYLQNFEQAARSNALIVTDRIAGCMFLHVDARSH</sequence>
<evidence type="ECO:0000313" key="2">
    <source>
        <dbReference type="Proteomes" id="UP000799770"/>
    </source>
</evidence>
<protein>
    <submittedName>
        <fullName evidence="1">Uncharacterized protein</fullName>
    </submittedName>
</protein>
<reference evidence="1" key="1">
    <citation type="journal article" date="2020" name="Stud. Mycol.">
        <title>101 Dothideomycetes genomes: a test case for predicting lifestyles and emergence of pathogens.</title>
        <authorList>
            <person name="Haridas S."/>
            <person name="Albert R."/>
            <person name="Binder M."/>
            <person name="Bloem J."/>
            <person name="Labutti K."/>
            <person name="Salamov A."/>
            <person name="Andreopoulos B."/>
            <person name="Baker S."/>
            <person name="Barry K."/>
            <person name="Bills G."/>
            <person name="Bluhm B."/>
            <person name="Cannon C."/>
            <person name="Castanera R."/>
            <person name="Culley D."/>
            <person name="Daum C."/>
            <person name="Ezra D."/>
            <person name="Gonzalez J."/>
            <person name="Henrissat B."/>
            <person name="Kuo A."/>
            <person name="Liang C."/>
            <person name="Lipzen A."/>
            <person name="Lutzoni F."/>
            <person name="Magnuson J."/>
            <person name="Mondo S."/>
            <person name="Nolan M."/>
            <person name="Ohm R."/>
            <person name="Pangilinan J."/>
            <person name="Park H.-J."/>
            <person name="Ramirez L."/>
            <person name="Alfaro M."/>
            <person name="Sun H."/>
            <person name="Tritt A."/>
            <person name="Yoshinaga Y."/>
            <person name="Zwiers L.-H."/>
            <person name="Turgeon B."/>
            <person name="Goodwin S."/>
            <person name="Spatafora J."/>
            <person name="Crous P."/>
            <person name="Grigoriev I."/>
        </authorList>
    </citation>
    <scope>NUCLEOTIDE SEQUENCE</scope>
    <source>
        <strain evidence="1">CBS 627.86</strain>
    </source>
</reference>
<name>A0A6A5ZMS7_9PLEO</name>
<dbReference type="AlphaFoldDB" id="A0A6A5ZMS7"/>
<keyword evidence="2" id="KW-1185">Reference proteome</keyword>
<accession>A0A6A5ZMS7</accession>
<proteinExistence type="predicted"/>
<gene>
    <name evidence="1" type="ORF">BDV96DRAFT_564889</name>
</gene>
<organism evidence="1 2">
    <name type="scientific">Lophiotrema nucula</name>
    <dbReference type="NCBI Taxonomy" id="690887"/>
    <lineage>
        <taxon>Eukaryota</taxon>
        <taxon>Fungi</taxon>
        <taxon>Dikarya</taxon>
        <taxon>Ascomycota</taxon>
        <taxon>Pezizomycotina</taxon>
        <taxon>Dothideomycetes</taxon>
        <taxon>Pleosporomycetidae</taxon>
        <taxon>Pleosporales</taxon>
        <taxon>Lophiotremataceae</taxon>
        <taxon>Lophiotrema</taxon>
    </lineage>
</organism>